<proteinExistence type="predicted"/>
<name>A0A8S4H821_PLAVI</name>
<dbReference type="AlphaFoldDB" id="A0A8S4H821"/>
<dbReference type="Pfam" id="PF05795">
    <property type="entry name" value="Plasmodium_Vir"/>
    <property type="match status" value="1"/>
</dbReference>
<dbReference type="EMBL" id="CAJZCX010000005">
    <property type="protein sequence ID" value="CAG9474505.1"/>
    <property type="molecule type" value="Genomic_DNA"/>
</dbReference>
<comment type="caution">
    <text evidence="1">The sequence shown here is derived from an EMBL/GenBank/DDBJ whole genome shotgun (WGS) entry which is preliminary data.</text>
</comment>
<sequence length="296" mass="34570">MDLSKGEEYYTYVDVLLKVKPTFNTTITINSKEIQGECKTACSSFSYDNVKLEGYCKQIFNYLSELYKLSPKEKTEGCHFLNYWMNNNVKNILVSGKLLDFLVKILENTHIKGKFDENLCKDSIKEIDISVLNNVKDLIKLYENLYFSILKEDENTPVNCAQLGKCYELYKTKVKLCRGDTNEDFCYELEKFIINYNKNMRNEVSCTGIPNRLPYIYGISSATDTLITSSVTLAVTSVLFMIYKFTPFGTWIRRHILKKNKIKSNLNEKNIKIQHDSDDYQRKMICNQYNMQYQST</sequence>
<protein>
    <submittedName>
        <fullName evidence="1">(malaria parasite P. vivax) hypothetical protein</fullName>
    </submittedName>
</protein>
<reference evidence="1" key="1">
    <citation type="submission" date="2021-09" db="EMBL/GenBank/DDBJ databases">
        <authorList>
            <consortium name="Pathogen Informatics"/>
        </authorList>
    </citation>
    <scope>NUCLEOTIDE SEQUENCE</scope>
    <source>
        <strain evidence="1">PvW1</strain>
    </source>
</reference>
<dbReference type="VEuPathDB" id="PlasmoDB:PVPAM_130013300"/>
<dbReference type="InterPro" id="IPR008780">
    <property type="entry name" value="Plasmodium_Vir"/>
</dbReference>
<evidence type="ECO:0000313" key="2">
    <source>
        <dbReference type="Proteomes" id="UP000779233"/>
    </source>
</evidence>
<accession>A0A8S4H821</accession>
<evidence type="ECO:0000313" key="1">
    <source>
        <dbReference type="EMBL" id="CAG9474505.1"/>
    </source>
</evidence>
<gene>
    <name evidence="1" type="ORF">PVW1_100006600</name>
</gene>
<dbReference type="Proteomes" id="UP000779233">
    <property type="component" value="Unassembled WGS sequence"/>
</dbReference>
<organism evidence="1 2">
    <name type="scientific">Plasmodium vivax</name>
    <name type="common">malaria parasite P. vivax</name>
    <dbReference type="NCBI Taxonomy" id="5855"/>
    <lineage>
        <taxon>Eukaryota</taxon>
        <taxon>Sar</taxon>
        <taxon>Alveolata</taxon>
        <taxon>Apicomplexa</taxon>
        <taxon>Aconoidasida</taxon>
        <taxon>Haemosporida</taxon>
        <taxon>Plasmodiidae</taxon>
        <taxon>Plasmodium</taxon>
        <taxon>Plasmodium (Plasmodium)</taxon>
    </lineage>
</organism>